<proteinExistence type="predicted"/>
<evidence type="ECO:0000256" key="1">
    <source>
        <dbReference type="SAM" id="SignalP"/>
    </source>
</evidence>
<protein>
    <submittedName>
        <fullName evidence="2">(Mediterranean fruit fly) hypothetical protein</fullName>
    </submittedName>
</protein>
<gene>
    <name evidence="2" type="ORF">CCAP1982_LOCUS14060</name>
</gene>
<organism evidence="2 3">
    <name type="scientific">Ceratitis capitata</name>
    <name type="common">Mediterranean fruit fly</name>
    <name type="synonym">Tephritis capitata</name>
    <dbReference type="NCBI Taxonomy" id="7213"/>
    <lineage>
        <taxon>Eukaryota</taxon>
        <taxon>Metazoa</taxon>
        <taxon>Ecdysozoa</taxon>
        <taxon>Arthropoda</taxon>
        <taxon>Hexapoda</taxon>
        <taxon>Insecta</taxon>
        <taxon>Pterygota</taxon>
        <taxon>Neoptera</taxon>
        <taxon>Endopterygota</taxon>
        <taxon>Diptera</taxon>
        <taxon>Brachycera</taxon>
        <taxon>Muscomorpha</taxon>
        <taxon>Tephritoidea</taxon>
        <taxon>Tephritidae</taxon>
        <taxon>Ceratitis</taxon>
        <taxon>Ceratitis</taxon>
    </lineage>
</organism>
<reference evidence="2" key="1">
    <citation type="submission" date="2020-11" db="EMBL/GenBank/DDBJ databases">
        <authorList>
            <person name="Whitehead M."/>
        </authorList>
    </citation>
    <scope>NUCLEOTIDE SEQUENCE</scope>
    <source>
        <strain evidence="2">EGII</strain>
    </source>
</reference>
<feature type="signal peptide" evidence="1">
    <location>
        <begin position="1"/>
        <end position="32"/>
    </location>
</feature>
<feature type="chain" id="PRO_5032313324" evidence="1">
    <location>
        <begin position="33"/>
        <end position="102"/>
    </location>
</feature>
<evidence type="ECO:0000313" key="2">
    <source>
        <dbReference type="EMBL" id="CAD7005708.1"/>
    </source>
</evidence>
<dbReference type="EMBL" id="CAJHJT010000034">
    <property type="protein sequence ID" value="CAD7005708.1"/>
    <property type="molecule type" value="Genomic_DNA"/>
</dbReference>
<comment type="caution">
    <text evidence="2">The sequence shown here is derived from an EMBL/GenBank/DDBJ whole genome shotgun (WGS) entry which is preliminary data.</text>
</comment>
<keyword evidence="1" id="KW-0732">Signal</keyword>
<name>A0A811V591_CERCA</name>
<keyword evidence="3" id="KW-1185">Reference proteome</keyword>
<sequence length="102" mass="11145">MCFPNRPRPSWFASPKTKLVCILSLVVKLQLAANLPDNTLLVMPSLLAQLTPVSYGLPATNCDVVCSRWSEQNVCFSSLAVLQADKVLHLNQIFLAALSSES</sequence>
<dbReference type="Proteomes" id="UP000606786">
    <property type="component" value="Unassembled WGS sequence"/>
</dbReference>
<dbReference type="AlphaFoldDB" id="A0A811V591"/>
<accession>A0A811V591</accession>
<evidence type="ECO:0000313" key="3">
    <source>
        <dbReference type="Proteomes" id="UP000606786"/>
    </source>
</evidence>